<keyword evidence="3" id="KW-0378">Hydrolase</keyword>
<keyword evidence="4" id="KW-0175">Coiled coil</keyword>
<evidence type="ECO:0000313" key="8">
    <source>
        <dbReference type="Proteomes" id="UP001367316"/>
    </source>
</evidence>
<dbReference type="Proteomes" id="UP001367316">
    <property type="component" value="Unassembled WGS sequence"/>
</dbReference>
<dbReference type="PROSITE" id="PS50600">
    <property type="entry name" value="ULP_PROTEASE"/>
    <property type="match status" value="1"/>
</dbReference>
<accession>A0ABR1MV48</accession>
<evidence type="ECO:0000256" key="3">
    <source>
        <dbReference type="ARBA" id="ARBA00022801"/>
    </source>
</evidence>
<name>A0ABR1MV48_9PEZI</name>
<comment type="similarity">
    <text evidence="1">Belongs to the peptidase C48 family.</text>
</comment>
<evidence type="ECO:0000259" key="6">
    <source>
        <dbReference type="PROSITE" id="PS50600"/>
    </source>
</evidence>
<dbReference type="InterPro" id="IPR038765">
    <property type="entry name" value="Papain-like_cys_pep_sf"/>
</dbReference>
<comment type="caution">
    <text evidence="7">The sequence shown here is derived from an EMBL/GenBank/DDBJ whole genome shotgun (WGS) entry which is preliminary data.</text>
</comment>
<feature type="coiled-coil region" evidence="4">
    <location>
        <begin position="755"/>
        <end position="793"/>
    </location>
</feature>
<feature type="region of interest" description="Disordered" evidence="5">
    <location>
        <begin position="389"/>
        <end position="460"/>
    </location>
</feature>
<dbReference type="InterPro" id="IPR003653">
    <property type="entry name" value="Peptidase_C48_C"/>
</dbReference>
<evidence type="ECO:0000256" key="1">
    <source>
        <dbReference type="ARBA" id="ARBA00005234"/>
    </source>
</evidence>
<feature type="compositionally biased region" description="Basic and acidic residues" evidence="5">
    <location>
        <begin position="287"/>
        <end position="298"/>
    </location>
</feature>
<dbReference type="SUPFAM" id="SSF54001">
    <property type="entry name" value="Cysteine proteinases"/>
    <property type="match status" value="1"/>
</dbReference>
<feature type="region of interest" description="Disordered" evidence="5">
    <location>
        <begin position="193"/>
        <end position="217"/>
    </location>
</feature>
<feature type="region of interest" description="Disordered" evidence="5">
    <location>
        <begin position="161"/>
        <end position="181"/>
    </location>
</feature>
<feature type="region of interest" description="Disordered" evidence="5">
    <location>
        <begin position="229"/>
        <end position="357"/>
    </location>
</feature>
<dbReference type="EMBL" id="JBBPBF010000057">
    <property type="protein sequence ID" value="KAK7606025.1"/>
    <property type="molecule type" value="Genomic_DNA"/>
</dbReference>
<reference evidence="7 8" key="1">
    <citation type="submission" date="2024-04" db="EMBL/GenBank/DDBJ databases">
        <title>Phyllosticta paracitricarpa is synonymous to the EU quarantine fungus P. citricarpa based on phylogenomic analyses.</title>
        <authorList>
            <consortium name="Lawrence Berkeley National Laboratory"/>
            <person name="Van ingen-buijs V.A."/>
            <person name="Van westerhoven A.C."/>
            <person name="Haridas S."/>
            <person name="Skiadas P."/>
            <person name="Martin F."/>
            <person name="Groenewald J.Z."/>
            <person name="Crous P.W."/>
            <person name="Seidl M.F."/>
        </authorList>
    </citation>
    <scope>NUCLEOTIDE SEQUENCE [LARGE SCALE GENOMIC DNA]</scope>
    <source>
        <strain evidence="7 8">CBS 141358</strain>
    </source>
</reference>
<feature type="compositionally biased region" description="Low complexity" evidence="5">
    <location>
        <begin position="434"/>
        <end position="451"/>
    </location>
</feature>
<feature type="domain" description="Ubiquitin-like protease family profile" evidence="6">
    <location>
        <begin position="427"/>
        <end position="604"/>
    </location>
</feature>
<feature type="compositionally biased region" description="Basic and acidic residues" evidence="5">
    <location>
        <begin position="197"/>
        <end position="213"/>
    </location>
</feature>
<feature type="compositionally biased region" description="Polar residues" evidence="5">
    <location>
        <begin position="234"/>
        <end position="255"/>
    </location>
</feature>
<evidence type="ECO:0000256" key="2">
    <source>
        <dbReference type="ARBA" id="ARBA00022670"/>
    </source>
</evidence>
<sequence>MFSPSTPSLTAQLNDFEQAATESSATLLEDYFALKDAFSRRKQDVWSRLHDPARCTVALGHLASSHCATKVRRMVESPWNLDAHQLLREFGPRALMSRDLISELAKFATHAPPIINSQRALATIREAQANRLAGKESGVQRNDYIQPIDVRTAMKKCIGHITSRKRKRPGTPAAPPAVQGPLDAAADYLSDSASEASIEHARNKSLDVEEEGRGAMSPETAISDEGAAEFADGPSQTSDSHPSSDESPQASQTSPDPDLERLSKNRPPISPTPASPKALHRRLGKMRKIEDSLDKEQEQEQDVLFGSHARPDDSMPAAKPMDHVPTGTGFDSQSGPPLNRRRFEPSKSPAMKPWNPALDLVRTGTGFESQSGPPLNRRLFAPSKLPAHANMPRIRRPLSPPAASSSRLLEPAQVGQPEQQPEAATQRQLSPQIRRPLSPPAASSSRLLEPAQVGQLEQQSEIATRRRLSMSGWLSATDISQLITKFMQPDCRLLDIGRSGDSGPWSEWTARYTLEAEHRHVLVPVHMELRHHWVLLYLDITASRARLYDSLATQTNQDATDMARAIASSMNLSWGGWQVETVTCIRQTGTDDCGIFTVIFAIHILARAPLPDEVNAPLWRLLFQHLLLGEIETGIGRLIQHEQPAHGSQPLQILSGLLEVVEKAKKLWRLDRDLSVMSRPILDFVVKTDQRVKLDGVAIETQSAHIQNHRLSLAYYFPTQAQADGQRDSMASVLGWMEANVGRLKASRDRAQACAKEIQAGYQSLKESIKKAMEENDEQLRQARVEMDEASRILRQLS</sequence>
<protein>
    <recommendedName>
        <fullName evidence="6">Ubiquitin-like protease family profile domain-containing protein</fullName>
    </recommendedName>
</protein>
<keyword evidence="8" id="KW-1185">Reference proteome</keyword>
<feature type="non-terminal residue" evidence="7">
    <location>
        <position position="798"/>
    </location>
</feature>
<keyword evidence="2" id="KW-0645">Protease</keyword>
<evidence type="ECO:0000256" key="4">
    <source>
        <dbReference type="SAM" id="Coils"/>
    </source>
</evidence>
<dbReference type="Gene3D" id="3.40.395.10">
    <property type="entry name" value="Adenoviral Proteinase, Chain A"/>
    <property type="match status" value="1"/>
</dbReference>
<evidence type="ECO:0000313" key="7">
    <source>
        <dbReference type="EMBL" id="KAK7606025.1"/>
    </source>
</evidence>
<gene>
    <name evidence="7" type="ORF">JOL62DRAFT_588300</name>
</gene>
<feature type="compositionally biased region" description="Polar residues" evidence="5">
    <location>
        <begin position="416"/>
        <end position="431"/>
    </location>
</feature>
<feature type="compositionally biased region" description="Low complexity" evidence="5">
    <location>
        <begin position="401"/>
        <end position="412"/>
    </location>
</feature>
<dbReference type="Pfam" id="PF02902">
    <property type="entry name" value="Peptidase_C48"/>
    <property type="match status" value="1"/>
</dbReference>
<organism evidence="7 8">
    <name type="scientific">Phyllosticta paracitricarpa</name>
    <dbReference type="NCBI Taxonomy" id="2016321"/>
    <lineage>
        <taxon>Eukaryota</taxon>
        <taxon>Fungi</taxon>
        <taxon>Dikarya</taxon>
        <taxon>Ascomycota</taxon>
        <taxon>Pezizomycotina</taxon>
        <taxon>Dothideomycetes</taxon>
        <taxon>Dothideomycetes incertae sedis</taxon>
        <taxon>Botryosphaeriales</taxon>
        <taxon>Phyllostictaceae</taxon>
        <taxon>Phyllosticta</taxon>
    </lineage>
</organism>
<proteinExistence type="inferred from homology"/>
<evidence type="ECO:0000256" key="5">
    <source>
        <dbReference type="SAM" id="MobiDB-lite"/>
    </source>
</evidence>